<dbReference type="PANTHER" id="PTHR46481:SF10">
    <property type="entry name" value="ZINC FINGER BED DOMAIN-CONTAINING PROTEIN 39"/>
    <property type="match status" value="1"/>
</dbReference>
<dbReference type="InterPro" id="IPR052035">
    <property type="entry name" value="ZnF_BED_domain_contain"/>
</dbReference>
<reference evidence="6" key="1">
    <citation type="submission" date="2021-06" db="EMBL/GenBank/DDBJ databases">
        <authorList>
            <person name="Kallberg Y."/>
            <person name="Tangrot J."/>
            <person name="Rosling A."/>
        </authorList>
    </citation>
    <scope>NUCLEOTIDE SEQUENCE</scope>
    <source>
        <strain evidence="6">FL966</strain>
    </source>
</reference>
<keyword evidence="4" id="KW-0862">Zinc</keyword>
<keyword evidence="3" id="KW-0863">Zinc-finger</keyword>
<evidence type="ECO:0000313" key="7">
    <source>
        <dbReference type="Proteomes" id="UP000789759"/>
    </source>
</evidence>
<evidence type="ECO:0000256" key="5">
    <source>
        <dbReference type="ARBA" id="ARBA00023242"/>
    </source>
</evidence>
<comment type="caution">
    <text evidence="6">The sequence shown here is derived from an EMBL/GenBank/DDBJ whole genome shotgun (WGS) entry which is preliminary data.</text>
</comment>
<dbReference type="PANTHER" id="PTHR46481">
    <property type="entry name" value="ZINC FINGER BED DOMAIN-CONTAINING PROTEIN 4"/>
    <property type="match status" value="1"/>
</dbReference>
<comment type="subcellular location">
    <subcellularLocation>
        <location evidence="1">Nucleus</location>
    </subcellularLocation>
</comment>
<name>A0A9N9P858_9GLOM</name>
<dbReference type="GO" id="GO:0005634">
    <property type="term" value="C:nucleus"/>
    <property type="evidence" value="ECO:0007669"/>
    <property type="project" value="UniProtKB-SubCell"/>
</dbReference>
<evidence type="ECO:0000313" key="6">
    <source>
        <dbReference type="EMBL" id="CAG8798947.1"/>
    </source>
</evidence>
<keyword evidence="7" id="KW-1185">Reference proteome</keyword>
<dbReference type="EMBL" id="CAJVQA010030278">
    <property type="protein sequence ID" value="CAG8798947.1"/>
    <property type="molecule type" value="Genomic_DNA"/>
</dbReference>
<feature type="non-terminal residue" evidence="6">
    <location>
        <position position="1"/>
    </location>
</feature>
<accession>A0A9N9P858</accession>
<dbReference type="GO" id="GO:0008270">
    <property type="term" value="F:zinc ion binding"/>
    <property type="evidence" value="ECO:0007669"/>
    <property type="project" value="UniProtKB-KW"/>
</dbReference>
<organism evidence="6 7">
    <name type="scientific">Cetraspora pellucida</name>
    <dbReference type="NCBI Taxonomy" id="1433469"/>
    <lineage>
        <taxon>Eukaryota</taxon>
        <taxon>Fungi</taxon>
        <taxon>Fungi incertae sedis</taxon>
        <taxon>Mucoromycota</taxon>
        <taxon>Glomeromycotina</taxon>
        <taxon>Glomeromycetes</taxon>
        <taxon>Diversisporales</taxon>
        <taxon>Gigasporaceae</taxon>
        <taxon>Cetraspora</taxon>
    </lineage>
</organism>
<keyword evidence="5" id="KW-0539">Nucleus</keyword>
<dbReference type="InterPro" id="IPR012337">
    <property type="entry name" value="RNaseH-like_sf"/>
</dbReference>
<evidence type="ECO:0000256" key="2">
    <source>
        <dbReference type="ARBA" id="ARBA00022723"/>
    </source>
</evidence>
<dbReference type="SUPFAM" id="SSF53098">
    <property type="entry name" value="Ribonuclease H-like"/>
    <property type="match status" value="1"/>
</dbReference>
<evidence type="ECO:0000256" key="3">
    <source>
        <dbReference type="ARBA" id="ARBA00022771"/>
    </source>
</evidence>
<dbReference type="AlphaFoldDB" id="A0A9N9P858"/>
<sequence length="311" mass="35825">EDNNFRLWAKSLDPQFEIPCVNTIKTIIFNSYNSTINQIINLISKTSDTVVLDIEELDEHNASDIIKSVNLVLNKFNIDHSKIFTITTNNSSNVKSAVQQLNITNIKCAGHTLQLSVNLDLKEVNDLISKCKLLIAILSKEKKYKQLHEAQLQITSGLKQSLDIIKDVDICWNSILYAIKCLMHLKPAIIQLYSTLTNHTIREIRKEAETMNSFISFTKEFELLEELIEILFLFDEGDPSENMHHQFNELCPTPTSDDDINNDLILAFSHSCKKSKMSTFFMHLRTENSNVEFNEFDQYYQLLEISLDEEP</sequence>
<evidence type="ECO:0000256" key="4">
    <source>
        <dbReference type="ARBA" id="ARBA00022833"/>
    </source>
</evidence>
<protein>
    <submittedName>
        <fullName evidence="6">6780_t:CDS:1</fullName>
    </submittedName>
</protein>
<keyword evidence="2" id="KW-0479">Metal-binding</keyword>
<gene>
    <name evidence="6" type="ORF">CPELLU_LOCUS17563</name>
</gene>
<dbReference type="OrthoDB" id="6625832at2759"/>
<dbReference type="Proteomes" id="UP000789759">
    <property type="component" value="Unassembled WGS sequence"/>
</dbReference>
<proteinExistence type="predicted"/>
<evidence type="ECO:0000256" key="1">
    <source>
        <dbReference type="ARBA" id="ARBA00004123"/>
    </source>
</evidence>